<name>A0AB73I3B7_AQUAC</name>
<dbReference type="Gene3D" id="1.25.40.10">
    <property type="entry name" value="Tetratricopeptide repeat domain"/>
    <property type="match status" value="1"/>
</dbReference>
<reference evidence="1" key="1">
    <citation type="submission" date="2022-09" db="EMBL/GenBank/DDBJ databases">
        <title>Intensive care unit water sources are persistently colonized with multi-drug resistant bacteria and are the site of extensive horizontal gene transfer of antibiotic resistance genes.</title>
        <authorList>
            <person name="Diorio-Toth L."/>
        </authorList>
    </citation>
    <scope>NUCLEOTIDE SEQUENCE</scope>
    <source>
        <strain evidence="1">GD04146</strain>
    </source>
</reference>
<sequence>MSLSPLDMAKHYWVDDVPSATTSGSRLNNLLVSLGKGQPMTATSRSFLVARGLNTLASFLAGEISKEQFNQQAQAERDGRIALAQQAQLELEAKKIAEQNAAETREAAMWARIEAERIQRESDPKFIARKKNQELRLKYGVEVFVEEHHFKRLMSILRKLDSKSRLPEIDTLWLKSEGRDYETEEIRHAHHRFEADFCIAEYKRTSDPWQAVNASAHLRKCAASNQAIELLAAIPAVRQEQPKLKSAIRTTHGGALRDLGHFTAALTLGEEAHALQPNNFRPCTLLGALNIELGKFEIGHEWYRLAEARGAKSDNIEHEIRSLLAHMSAEKRDEAIRELLRIDPVQYRWLRKGKPKA</sequence>
<comment type="caution">
    <text evidence="1">The sequence shown here is derived from an EMBL/GenBank/DDBJ whole genome shotgun (WGS) entry which is preliminary data.</text>
</comment>
<dbReference type="Proteomes" id="UP001158058">
    <property type="component" value="Unassembled WGS sequence"/>
</dbReference>
<dbReference type="SUPFAM" id="SSF48452">
    <property type="entry name" value="TPR-like"/>
    <property type="match status" value="1"/>
</dbReference>
<evidence type="ECO:0000313" key="1">
    <source>
        <dbReference type="EMBL" id="MDH0144714.1"/>
    </source>
</evidence>
<dbReference type="EMBL" id="JAODZF010000024">
    <property type="protein sequence ID" value="MDH0144714.1"/>
    <property type="molecule type" value="Genomic_DNA"/>
</dbReference>
<evidence type="ECO:0000313" key="2">
    <source>
        <dbReference type="Proteomes" id="UP001158058"/>
    </source>
</evidence>
<proteinExistence type="predicted"/>
<gene>
    <name evidence="1" type="ORF">N7380_20570</name>
</gene>
<protein>
    <submittedName>
        <fullName evidence="1">Uncharacterized protein</fullName>
    </submittedName>
</protein>
<dbReference type="InterPro" id="IPR011990">
    <property type="entry name" value="TPR-like_helical_dom_sf"/>
</dbReference>
<dbReference type="RefSeq" id="WP_280003573.1">
    <property type="nucleotide sequence ID" value="NZ_JAODZF010000024.1"/>
</dbReference>
<accession>A0AB73I3B7</accession>
<organism evidence="1 2">
    <name type="scientific">Aquipseudomonas alcaligenes</name>
    <name type="common">Pseudomonas alcaligenes</name>
    <dbReference type="NCBI Taxonomy" id="43263"/>
    <lineage>
        <taxon>Bacteria</taxon>
        <taxon>Pseudomonadati</taxon>
        <taxon>Pseudomonadota</taxon>
        <taxon>Gammaproteobacteria</taxon>
        <taxon>Pseudomonadales</taxon>
        <taxon>Pseudomonadaceae</taxon>
        <taxon>Aquipseudomonas</taxon>
    </lineage>
</organism>
<dbReference type="AlphaFoldDB" id="A0AB73I3B7"/>